<feature type="compositionally biased region" description="Polar residues" evidence="1">
    <location>
        <begin position="1"/>
        <end position="25"/>
    </location>
</feature>
<reference evidence="2 3" key="1">
    <citation type="journal article" date="2022" name="Nat. Ecol. Evol.">
        <title>A masculinizing supergene underlies an exaggerated male reproductive morph in a spider.</title>
        <authorList>
            <person name="Hendrickx F."/>
            <person name="De Corte Z."/>
            <person name="Sonet G."/>
            <person name="Van Belleghem S.M."/>
            <person name="Kostlbacher S."/>
            <person name="Vangestel C."/>
        </authorList>
    </citation>
    <scope>NUCLEOTIDE SEQUENCE [LARGE SCALE GENOMIC DNA]</scope>
    <source>
        <strain evidence="2">W744_W776</strain>
    </source>
</reference>
<organism evidence="2 3">
    <name type="scientific">Oedothorax gibbosus</name>
    <dbReference type="NCBI Taxonomy" id="931172"/>
    <lineage>
        <taxon>Eukaryota</taxon>
        <taxon>Metazoa</taxon>
        <taxon>Ecdysozoa</taxon>
        <taxon>Arthropoda</taxon>
        <taxon>Chelicerata</taxon>
        <taxon>Arachnida</taxon>
        <taxon>Araneae</taxon>
        <taxon>Araneomorphae</taxon>
        <taxon>Entelegynae</taxon>
        <taxon>Araneoidea</taxon>
        <taxon>Linyphiidae</taxon>
        <taxon>Erigoninae</taxon>
        <taxon>Oedothorax</taxon>
    </lineage>
</organism>
<comment type="caution">
    <text evidence="2">The sequence shown here is derived from an EMBL/GenBank/DDBJ whole genome shotgun (WGS) entry which is preliminary data.</text>
</comment>
<dbReference type="Proteomes" id="UP000827092">
    <property type="component" value="Unassembled WGS sequence"/>
</dbReference>
<keyword evidence="3" id="KW-1185">Reference proteome</keyword>
<evidence type="ECO:0000313" key="2">
    <source>
        <dbReference type="EMBL" id="KAG8200187.1"/>
    </source>
</evidence>
<accession>A0AAV6VTD5</accession>
<protein>
    <submittedName>
        <fullName evidence="2">Uncharacterized protein</fullName>
    </submittedName>
</protein>
<evidence type="ECO:0000313" key="3">
    <source>
        <dbReference type="Proteomes" id="UP000827092"/>
    </source>
</evidence>
<feature type="region of interest" description="Disordered" evidence="1">
    <location>
        <begin position="1"/>
        <end position="32"/>
    </location>
</feature>
<gene>
    <name evidence="2" type="ORF">JTE90_024970</name>
</gene>
<sequence length="76" mass="8472">MIQMSTLVQPHNSYPPQSCPFQNKSPADKSPEAFQTQLETSFIYENSNSDGNGSITHLKRLSSGLIDGFEIWPQSI</sequence>
<proteinExistence type="predicted"/>
<dbReference type="EMBL" id="JAFNEN010000018">
    <property type="protein sequence ID" value="KAG8200187.1"/>
    <property type="molecule type" value="Genomic_DNA"/>
</dbReference>
<dbReference type="AlphaFoldDB" id="A0AAV6VTD5"/>
<name>A0AAV6VTD5_9ARAC</name>
<evidence type="ECO:0000256" key="1">
    <source>
        <dbReference type="SAM" id="MobiDB-lite"/>
    </source>
</evidence>